<gene>
    <name evidence="13" type="ORF">GE061_006510</name>
</gene>
<dbReference type="Pfam" id="PF02210">
    <property type="entry name" value="Laminin_G_2"/>
    <property type="match status" value="5"/>
</dbReference>
<keyword evidence="3 10" id="KW-0812">Transmembrane</keyword>
<evidence type="ECO:0000256" key="1">
    <source>
        <dbReference type="ARBA" id="ARBA00004479"/>
    </source>
</evidence>
<organism evidence="13 14">
    <name type="scientific">Apolygus lucorum</name>
    <name type="common">Small green plant bug</name>
    <name type="synonym">Lygocoris lucorum</name>
    <dbReference type="NCBI Taxonomy" id="248454"/>
    <lineage>
        <taxon>Eukaryota</taxon>
        <taxon>Metazoa</taxon>
        <taxon>Ecdysozoa</taxon>
        <taxon>Arthropoda</taxon>
        <taxon>Hexapoda</taxon>
        <taxon>Insecta</taxon>
        <taxon>Pterygota</taxon>
        <taxon>Neoptera</taxon>
        <taxon>Paraneoptera</taxon>
        <taxon>Hemiptera</taxon>
        <taxon>Heteroptera</taxon>
        <taxon>Panheteroptera</taxon>
        <taxon>Cimicomorpha</taxon>
        <taxon>Miridae</taxon>
        <taxon>Mirini</taxon>
        <taxon>Apolygus</taxon>
    </lineage>
</organism>
<evidence type="ECO:0000256" key="6">
    <source>
        <dbReference type="ARBA" id="ARBA00023136"/>
    </source>
</evidence>
<dbReference type="OrthoDB" id="6275838at2759"/>
<feature type="domain" description="EGF-like" evidence="12">
    <location>
        <begin position="402"/>
        <end position="439"/>
    </location>
</feature>
<keyword evidence="2 8" id="KW-0245">EGF-like domain</keyword>
<dbReference type="SMART" id="SM00282">
    <property type="entry name" value="LamG"/>
    <property type="match status" value="5"/>
</dbReference>
<keyword evidence="4" id="KW-0677">Repeat</keyword>
<dbReference type="PROSITE" id="PS50025">
    <property type="entry name" value="LAM_G_DOMAIN"/>
    <property type="match status" value="5"/>
</dbReference>
<dbReference type="Gene3D" id="2.10.25.10">
    <property type="entry name" value="Laminin"/>
    <property type="match status" value="2"/>
</dbReference>
<accession>A0A8S9WU66</accession>
<dbReference type="PANTHER" id="PTHR15036:SF89">
    <property type="entry name" value="NEUREXIN 1, ISOFORM F"/>
    <property type="match status" value="1"/>
</dbReference>
<feature type="compositionally biased region" description="Polar residues" evidence="9">
    <location>
        <begin position="1336"/>
        <end position="1346"/>
    </location>
</feature>
<dbReference type="FunFam" id="2.10.25.10:FF:000015">
    <property type="entry name" value="neurexin-1 isoform X1"/>
    <property type="match status" value="1"/>
</dbReference>
<feature type="compositionally biased region" description="Polar residues" evidence="9">
    <location>
        <begin position="1105"/>
        <end position="1115"/>
    </location>
</feature>
<keyword evidence="14" id="KW-1185">Reference proteome</keyword>
<dbReference type="Proteomes" id="UP000466442">
    <property type="component" value="Unassembled WGS sequence"/>
</dbReference>
<evidence type="ECO:0000313" key="14">
    <source>
        <dbReference type="Proteomes" id="UP000466442"/>
    </source>
</evidence>
<evidence type="ECO:0000256" key="9">
    <source>
        <dbReference type="SAM" id="MobiDB-lite"/>
    </source>
</evidence>
<dbReference type="InterPro" id="IPR001791">
    <property type="entry name" value="Laminin_G"/>
</dbReference>
<keyword evidence="5 10" id="KW-1133">Transmembrane helix</keyword>
<protein>
    <submittedName>
        <fullName evidence="13">Uncharacterized protein</fullName>
    </submittedName>
</protein>
<feature type="domain" description="Laminin G" evidence="11">
    <location>
        <begin position="637"/>
        <end position="813"/>
    </location>
</feature>
<dbReference type="FunFam" id="2.10.25.10:FF:000029">
    <property type="entry name" value="neurexin-1 isoform X1"/>
    <property type="match status" value="1"/>
</dbReference>
<dbReference type="SUPFAM" id="SSF49899">
    <property type="entry name" value="Concanavalin A-like lectins/glucanases"/>
    <property type="match status" value="5"/>
</dbReference>
<dbReference type="CDD" id="cd00054">
    <property type="entry name" value="EGF_CA"/>
    <property type="match status" value="2"/>
</dbReference>
<dbReference type="InterPro" id="IPR050372">
    <property type="entry name" value="Neurexin-related_CASP"/>
</dbReference>
<keyword evidence="7" id="KW-1015">Disulfide bond</keyword>
<dbReference type="EMBL" id="WIXP02000014">
    <property type="protein sequence ID" value="KAF6200207.1"/>
    <property type="molecule type" value="Genomic_DNA"/>
</dbReference>
<proteinExistence type="predicted"/>
<feature type="domain" description="Laminin G" evidence="11">
    <location>
        <begin position="860"/>
        <end position="1032"/>
    </location>
</feature>
<dbReference type="PROSITE" id="PS50026">
    <property type="entry name" value="EGF_3"/>
    <property type="match status" value="2"/>
</dbReference>
<dbReference type="InterPro" id="IPR013320">
    <property type="entry name" value="ConA-like_dom_sf"/>
</dbReference>
<comment type="caution">
    <text evidence="8">Lacks conserved residue(s) required for the propagation of feature annotation.</text>
</comment>
<feature type="compositionally biased region" description="Low complexity" evidence="9">
    <location>
        <begin position="1227"/>
        <end position="1247"/>
    </location>
</feature>
<feature type="domain" description="EGF-like" evidence="12">
    <location>
        <begin position="816"/>
        <end position="853"/>
    </location>
</feature>
<dbReference type="InterPro" id="IPR000742">
    <property type="entry name" value="EGF"/>
</dbReference>
<evidence type="ECO:0000256" key="2">
    <source>
        <dbReference type="ARBA" id="ARBA00022536"/>
    </source>
</evidence>
<comment type="caution">
    <text evidence="13">The sequence shown here is derived from an EMBL/GenBank/DDBJ whole genome shotgun (WGS) entry which is preliminary data.</text>
</comment>
<evidence type="ECO:0000256" key="4">
    <source>
        <dbReference type="ARBA" id="ARBA00022737"/>
    </source>
</evidence>
<evidence type="ECO:0000259" key="11">
    <source>
        <dbReference type="PROSITE" id="PS50025"/>
    </source>
</evidence>
<feature type="transmembrane region" description="Helical" evidence="10">
    <location>
        <begin position="1292"/>
        <end position="1313"/>
    </location>
</feature>
<feature type="domain" description="Laminin G" evidence="11">
    <location>
        <begin position="442"/>
        <end position="616"/>
    </location>
</feature>
<feature type="region of interest" description="Disordered" evidence="9">
    <location>
        <begin position="1154"/>
        <end position="1278"/>
    </location>
</feature>
<name>A0A8S9WU66_APOLU</name>
<reference evidence="13" key="1">
    <citation type="journal article" date="2021" name="Mol. Ecol. Resour.">
        <title>Apolygus lucorum genome provides insights into omnivorousness and mesophyll feeding.</title>
        <authorList>
            <person name="Liu Y."/>
            <person name="Liu H."/>
            <person name="Wang H."/>
            <person name="Huang T."/>
            <person name="Liu B."/>
            <person name="Yang B."/>
            <person name="Yin L."/>
            <person name="Li B."/>
            <person name="Zhang Y."/>
            <person name="Zhang S."/>
            <person name="Jiang F."/>
            <person name="Zhang X."/>
            <person name="Ren Y."/>
            <person name="Wang B."/>
            <person name="Wang S."/>
            <person name="Lu Y."/>
            <person name="Wu K."/>
            <person name="Fan W."/>
            <person name="Wang G."/>
        </authorList>
    </citation>
    <scope>NUCLEOTIDE SEQUENCE</scope>
    <source>
        <strain evidence="13">12Hb</strain>
    </source>
</reference>
<evidence type="ECO:0000256" key="3">
    <source>
        <dbReference type="ARBA" id="ARBA00022692"/>
    </source>
</evidence>
<evidence type="ECO:0000256" key="8">
    <source>
        <dbReference type="PROSITE-ProRule" id="PRU00076"/>
    </source>
</evidence>
<evidence type="ECO:0000256" key="10">
    <source>
        <dbReference type="SAM" id="Phobius"/>
    </source>
</evidence>
<feature type="region of interest" description="Disordered" evidence="9">
    <location>
        <begin position="1336"/>
        <end position="1364"/>
    </location>
</feature>
<evidence type="ECO:0000259" key="12">
    <source>
        <dbReference type="PROSITE" id="PS50026"/>
    </source>
</evidence>
<feature type="compositionally biased region" description="Low complexity" evidence="9">
    <location>
        <begin position="1177"/>
        <end position="1217"/>
    </location>
</feature>
<dbReference type="PANTHER" id="PTHR15036">
    <property type="entry name" value="PIKACHURIN-LIKE PROTEIN"/>
    <property type="match status" value="1"/>
</dbReference>
<dbReference type="Gene3D" id="2.60.120.200">
    <property type="match status" value="5"/>
</dbReference>
<feature type="domain" description="Laminin G" evidence="11">
    <location>
        <begin position="20"/>
        <end position="213"/>
    </location>
</feature>
<evidence type="ECO:0000313" key="13">
    <source>
        <dbReference type="EMBL" id="KAF6200207.1"/>
    </source>
</evidence>
<evidence type="ECO:0000256" key="7">
    <source>
        <dbReference type="ARBA" id="ARBA00023157"/>
    </source>
</evidence>
<feature type="compositionally biased region" description="Pro residues" evidence="9">
    <location>
        <begin position="1248"/>
        <end position="1270"/>
    </location>
</feature>
<feature type="region of interest" description="Disordered" evidence="9">
    <location>
        <begin position="1086"/>
        <end position="1136"/>
    </location>
</feature>
<sequence length="1377" mass="148560">MHGSLTLLGVIRYCYKAPSEATFRGVEYLYYDLSRTGGEPIVSTQDSISLFFKTRHPSGLLFHTGDNGDYLNLGLREGGVVLSMSLGNGKLDLQIKPKRVRFDDNQWHKLTVHRRVQEISAVTSFCRLSLVVDGVYAEHSNTAGTFTMLSSSRAYVGGTENVLTLTSSKVHNNFVGCLRKVEFNADTLRLNLIELARTGSKLVGVAGHVDFMCQEVEAADPITFTTPAAHLVLPNWDAPRSGSVSVKLRTTEPNGLLMFSQGSNAPHADLFAVELVEGHLWLHLDLGSGPAKVKGTTRRVDDGSWHELTLKRTGKQGRLTVDGNAADFSTPGDSNQLDLDGGLYVGGLSSELSPPPTLWSALLAQGFVGCIRDLVLNGKAVDIAQFARAQDSGSIQPACHRQTPQCDSQPCMSGGLCTEGWNRFVCDCTATTFTGPTCGKEATTLTFNGSQHMTVRMGREVKSQAEEVRLRFRTTRPVGLLLVTSTEQSGDRLQAAISAGRLRLHVKLGEKEKTLQIGQGLNDNQWHTVSYSRRAESINLKVDDETPVRVDAPLGRGGVLELRNLHVGGLFHDEEEIQMTNSVPNFVGSMQQFTYNGVHYFEQARTMSGATEPAGSTLPRIQVTATFSKRDHQLVHHPVTFKSKHTFVGLPVLKAYSGPNIYFQFKTREPSGLILYNAGREQDFIAIELVNGHVVYTFDLGDGAVRVKDNARSALNDNKWHSVTVGRPAPRQHTLMVDETMATVSSRGNNDNLDLGGILYLGGLPKDGFSRLPKLVSSKHGYEGCLASLDLNGESPNILDDAVVPSSLVSSGCDGPSTKCSHNICSNRGVCVQQWNSYTCDCDMTSYTGPRCTEESIAYEFGPNRGLVTYVFPEDRRPEMKSDVLALGFITDQDDAVLFRVDSGTSNDYMELEIVEGNIFMVYNMGTNDHPIGEINVKVNDNQYHVVRFTRSGANSTIQVDDYNVQTNHPAGHQLSVFNSQAQIQVGGKWNRAKQRVERPFVGVMAGLVLNGLRLLDLAAEQDPRTEVRGDVTLLTGIRDRLHEPYQRMQQTPASGYPGVMDDLVFSGAGSGCNDDDEDKCTPAFETGSGDDLITPVYVPPTRPPSTGKNMTGKTSGKLCDDEDNCDNGSGSGEITIVSEVPSTTIKDLLTTLTGISTKPSEEANVTEGTSPDGTDRSSVSGGTTGRPVVPVTGGGLSSSSGAPSPSGGTSSQTSPVDPSTGSPGATTPDGTKSSTTPSTTTTTEYFPLPPAPPPSPPLTPYYPAFPPGTVPGRDIRNGRDRISSAAAENTALVIGIIAGTMIAIILIILIVLKLKNRSGHVYKVEESKTYRAGSQGQSAALLNQSPPTPQAVNGAVKNGNGKAKVRQTKDIKEWYV</sequence>
<dbReference type="CDD" id="cd00110">
    <property type="entry name" value="LamG"/>
    <property type="match status" value="5"/>
</dbReference>
<feature type="domain" description="Laminin G" evidence="11">
    <location>
        <begin position="220"/>
        <end position="399"/>
    </location>
</feature>
<dbReference type="SMART" id="SM00181">
    <property type="entry name" value="EGF"/>
    <property type="match status" value="2"/>
</dbReference>
<keyword evidence="6 10" id="KW-0472">Membrane</keyword>
<dbReference type="GO" id="GO:0016020">
    <property type="term" value="C:membrane"/>
    <property type="evidence" value="ECO:0007669"/>
    <property type="project" value="UniProtKB-SubCell"/>
</dbReference>
<evidence type="ECO:0000256" key="5">
    <source>
        <dbReference type="ARBA" id="ARBA00022989"/>
    </source>
</evidence>
<comment type="subcellular location">
    <subcellularLocation>
        <location evidence="1">Membrane</location>
        <topology evidence="1">Single-pass type I membrane protein</topology>
    </subcellularLocation>
</comment>